<proteinExistence type="predicted"/>
<reference evidence="3" key="1">
    <citation type="submission" date="2014-03" db="EMBL/GenBank/DDBJ databases">
        <authorList>
            <person name="Aksoy S."/>
            <person name="Warren W."/>
            <person name="Wilson R.K."/>
        </authorList>
    </citation>
    <scope>NUCLEOTIDE SEQUENCE [LARGE SCALE GENOMIC DNA]</scope>
    <source>
        <strain evidence="3">IAEA</strain>
    </source>
</reference>
<keyword evidence="1" id="KW-0812">Transmembrane</keyword>
<accession>A0A1A9WUU4</accession>
<reference evidence="2" key="2">
    <citation type="submission" date="2020-05" db="UniProtKB">
        <authorList>
            <consortium name="EnsemblMetazoa"/>
        </authorList>
    </citation>
    <scope>IDENTIFICATION</scope>
    <source>
        <strain evidence="2">IAEA</strain>
    </source>
</reference>
<name>A0A1A9WUU4_9MUSC</name>
<organism evidence="2 3">
    <name type="scientific">Glossina brevipalpis</name>
    <dbReference type="NCBI Taxonomy" id="37001"/>
    <lineage>
        <taxon>Eukaryota</taxon>
        <taxon>Metazoa</taxon>
        <taxon>Ecdysozoa</taxon>
        <taxon>Arthropoda</taxon>
        <taxon>Hexapoda</taxon>
        <taxon>Insecta</taxon>
        <taxon>Pterygota</taxon>
        <taxon>Neoptera</taxon>
        <taxon>Endopterygota</taxon>
        <taxon>Diptera</taxon>
        <taxon>Brachycera</taxon>
        <taxon>Muscomorpha</taxon>
        <taxon>Hippoboscoidea</taxon>
        <taxon>Glossinidae</taxon>
        <taxon>Glossina</taxon>
    </lineage>
</organism>
<dbReference type="AlphaFoldDB" id="A0A1A9WUU4"/>
<keyword evidence="3" id="KW-1185">Reference proteome</keyword>
<dbReference type="VEuPathDB" id="VectorBase:GBRI033236"/>
<sequence length="132" mass="15168">MILCALQCNILQLQSKGFIDDRNEHFLAQSDECGINDLPLSTNVRIMIPGEAKLRPSLIAFFTITFDTFNLLVKAYFPVDKTTWLQNQGENVDYNIRPYIKNMKLLLLCGEHLFAFYGFGANYVVMKIYGEM</sequence>
<feature type="transmembrane region" description="Helical" evidence="1">
    <location>
        <begin position="105"/>
        <end position="125"/>
    </location>
</feature>
<dbReference type="Proteomes" id="UP000091820">
    <property type="component" value="Unassembled WGS sequence"/>
</dbReference>
<protein>
    <submittedName>
        <fullName evidence="2">Uncharacterized protein</fullName>
    </submittedName>
</protein>
<evidence type="ECO:0000313" key="2">
    <source>
        <dbReference type="EnsemblMetazoa" id="GBRI033236-PA"/>
    </source>
</evidence>
<keyword evidence="1" id="KW-0472">Membrane</keyword>
<evidence type="ECO:0000256" key="1">
    <source>
        <dbReference type="SAM" id="Phobius"/>
    </source>
</evidence>
<keyword evidence="1" id="KW-1133">Transmembrane helix</keyword>
<dbReference type="EnsemblMetazoa" id="GBRI033236-RA">
    <property type="protein sequence ID" value="GBRI033236-PA"/>
    <property type="gene ID" value="GBRI033236"/>
</dbReference>
<evidence type="ECO:0000313" key="3">
    <source>
        <dbReference type="Proteomes" id="UP000091820"/>
    </source>
</evidence>